<evidence type="ECO:0000256" key="6">
    <source>
        <dbReference type="ARBA" id="ARBA00038076"/>
    </source>
</evidence>
<keyword evidence="4 7" id="KW-1133">Transmembrane helix</keyword>
<feature type="transmembrane region" description="Helical" evidence="7">
    <location>
        <begin position="516"/>
        <end position="545"/>
    </location>
</feature>
<dbReference type="GO" id="GO:0022857">
    <property type="term" value="F:transmembrane transporter activity"/>
    <property type="evidence" value="ECO:0007669"/>
    <property type="project" value="TreeGrafter"/>
</dbReference>
<keyword evidence="3 7" id="KW-0812">Transmembrane</keyword>
<gene>
    <name evidence="10" type="ORF">SXIM_09820</name>
</gene>
<feature type="transmembrane region" description="Helical" evidence="7">
    <location>
        <begin position="307"/>
        <end position="336"/>
    </location>
</feature>
<feature type="domain" description="ABC3 transporter permease C-terminal" evidence="8">
    <location>
        <begin position="478"/>
        <end position="574"/>
    </location>
</feature>
<dbReference type="KEGG" id="sxi:SXIM_09820"/>
<evidence type="ECO:0000256" key="4">
    <source>
        <dbReference type="ARBA" id="ARBA00022989"/>
    </source>
</evidence>
<accession>A0A0F7CN64</accession>
<evidence type="ECO:0000256" key="2">
    <source>
        <dbReference type="ARBA" id="ARBA00022475"/>
    </source>
</evidence>
<feature type="transmembrane region" description="Helical" evidence="7">
    <location>
        <begin position="265"/>
        <end position="286"/>
    </location>
</feature>
<dbReference type="HOGENOM" id="CLU_461453_0_0_11"/>
<dbReference type="Pfam" id="PF12704">
    <property type="entry name" value="MacB_PCD"/>
    <property type="match status" value="1"/>
</dbReference>
<dbReference type="Proteomes" id="UP000034034">
    <property type="component" value="Chromosome"/>
</dbReference>
<proteinExistence type="inferred from homology"/>
<dbReference type="PANTHER" id="PTHR30572:SF4">
    <property type="entry name" value="ABC TRANSPORTER PERMEASE YTRF"/>
    <property type="match status" value="1"/>
</dbReference>
<dbReference type="PANTHER" id="PTHR30572">
    <property type="entry name" value="MEMBRANE COMPONENT OF TRANSPORTER-RELATED"/>
    <property type="match status" value="1"/>
</dbReference>
<dbReference type="Pfam" id="PF02687">
    <property type="entry name" value="FtsX"/>
    <property type="match status" value="2"/>
</dbReference>
<comment type="similarity">
    <text evidence="6">Belongs to the ABC-4 integral membrane protein family.</text>
</comment>
<feature type="transmembrane region" description="Helical" evidence="7">
    <location>
        <begin position="557"/>
        <end position="579"/>
    </location>
</feature>
<keyword evidence="5 7" id="KW-0472">Membrane</keyword>
<dbReference type="GO" id="GO:0005886">
    <property type="term" value="C:plasma membrane"/>
    <property type="evidence" value="ECO:0007669"/>
    <property type="project" value="UniProtKB-SubCell"/>
</dbReference>
<evidence type="ECO:0000256" key="3">
    <source>
        <dbReference type="ARBA" id="ARBA00022692"/>
    </source>
</evidence>
<dbReference type="InterPro" id="IPR003838">
    <property type="entry name" value="ABC3_permease_C"/>
</dbReference>
<evidence type="ECO:0000313" key="11">
    <source>
        <dbReference type="Proteomes" id="UP000034034"/>
    </source>
</evidence>
<organism evidence="10 11">
    <name type="scientific">Streptomyces xiamenensis</name>
    <dbReference type="NCBI Taxonomy" id="408015"/>
    <lineage>
        <taxon>Bacteria</taxon>
        <taxon>Bacillati</taxon>
        <taxon>Actinomycetota</taxon>
        <taxon>Actinomycetes</taxon>
        <taxon>Kitasatosporales</taxon>
        <taxon>Streptomycetaceae</taxon>
        <taxon>Streptomyces</taxon>
    </lineage>
</organism>
<evidence type="ECO:0000256" key="7">
    <source>
        <dbReference type="SAM" id="Phobius"/>
    </source>
</evidence>
<feature type="domain" description="MacB-like periplasmic core" evidence="9">
    <location>
        <begin position="31"/>
        <end position="222"/>
    </location>
</feature>
<feature type="transmembrane region" description="Helical" evidence="7">
    <location>
        <begin position="356"/>
        <end position="377"/>
    </location>
</feature>
<dbReference type="PATRIC" id="fig|408015.6.peg.1011"/>
<evidence type="ECO:0000256" key="5">
    <source>
        <dbReference type="ARBA" id="ARBA00023136"/>
    </source>
</evidence>
<evidence type="ECO:0000259" key="8">
    <source>
        <dbReference type="Pfam" id="PF02687"/>
    </source>
</evidence>
<sequence length="594" mass="60701">MTMGRLLLIWRLVARDLRRRPGEALVFLLAATAATTSLTLGMATENSVASGYTRTREATSGPDVTAITTSADPFALAGRIADAPGVDTLADPVPGFSTTVRANGRTENTTVEGRERAASAVDRPLVTSGTWVRGGGAVIERGFAQALGVRVGDRVTIGEREYPVVGTAISAATAVYPWGNWAQGPGPSDGGGRIWLTTEDARAAAGNTSPLYLLNIKLSDPEAARGWADSAFIDDLRGQEWVNTRPWQTFLEGDTRLLGSVRPTLVVGGGLLAAASLVTLASLAAVRAPRDRRRAALFKAVGATPRTVAALLLAQYLLLTVVAAAAGVIAGCLTAPALADPSAGLLNTAGPPTAGIVVAATALALLVTSIATLGPVLRTVRSSTADTLADPAHLTAHRPRLTAVTAHLPTPLLIGVRLIARRPGRAVLSAVGPAATMVMVTAVLTFQVSLAAETAQGTSTVQEIRDAVTGQVMLGVTVALGALCVLNTVFVSWSTAVQARRALAVTRTLGATPGQVVAALCVAQLLPAVVATAVGIPIGIGLFAVFSPVVVLPPGSWLAAAAPAVLLAVAALTALPAWLHTRSPAGRVLNAEPA</sequence>
<name>A0A0F7CN64_9ACTN</name>
<feature type="transmembrane region" description="Helical" evidence="7">
    <location>
        <begin position="472"/>
        <end position="495"/>
    </location>
</feature>
<feature type="transmembrane region" description="Helical" evidence="7">
    <location>
        <begin position="427"/>
        <end position="452"/>
    </location>
</feature>
<evidence type="ECO:0000313" key="10">
    <source>
        <dbReference type="EMBL" id="AKG42366.1"/>
    </source>
</evidence>
<dbReference type="AlphaFoldDB" id="A0A0F7CN64"/>
<dbReference type="InterPro" id="IPR050250">
    <property type="entry name" value="Macrolide_Exporter_MacB"/>
</dbReference>
<evidence type="ECO:0000259" key="9">
    <source>
        <dbReference type="Pfam" id="PF12704"/>
    </source>
</evidence>
<dbReference type="STRING" id="408015.SXIM_09820"/>
<dbReference type="InterPro" id="IPR025857">
    <property type="entry name" value="MacB_PCD"/>
</dbReference>
<reference evidence="10" key="1">
    <citation type="submission" date="2019-08" db="EMBL/GenBank/DDBJ databases">
        <title>Complete genome sequence of a mangrove-derived Streptomyces xiamenensis.</title>
        <authorList>
            <person name="Xu J."/>
        </authorList>
    </citation>
    <scope>NUCLEOTIDE SEQUENCE</scope>
    <source>
        <strain evidence="10">318</strain>
    </source>
</reference>
<comment type="subcellular location">
    <subcellularLocation>
        <location evidence="1">Cell membrane</location>
        <topology evidence="1">Multi-pass membrane protein</topology>
    </subcellularLocation>
</comment>
<protein>
    <submittedName>
        <fullName evidence="10">ABC-type transport system involved in lipoprotein release permease component-like protein</fullName>
    </submittedName>
</protein>
<dbReference type="EMBL" id="CP009922">
    <property type="protein sequence ID" value="AKG42366.1"/>
    <property type="molecule type" value="Genomic_DNA"/>
</dbReference>
<evidence type="ECO:0000256" key="1">
    <source>
        <dbReference type="ARBA" id="ARBA00004651"/>
    </source>
</evidence>
<keyword evidence="11" id="KW-1185">Reference proteome</keyword>
<feature type="domain" description="ABC3 transporter permease C-terminal" evidence="8">
    <location>
        <begin position="270"/>
        <end position="382"/>
    </location>
</feature>
<keyword evidence="2" id="KW-1003">Cell membrane</keyword>